<keyword evidence="6" id="KW-1185">Reference proteome</keyword>
<dbReference type="Gene3D" id="1.10.10.10">
    <property type="entry name" value="Winged helix-like DNA-binding domain superfamily/Winged helix DNA-binding domain"/>
    <property type="match status" value="1"/>
</dbReference>
<comment type="caution">
    <text evidence="5">The sequence shown here is derived from an EMBL/GenBank/DDBJ whole genome shotgun (WGS) entry which is preliminary data.</text>
</comment>
<sequence>MGYNIMSATCPSRIVLRRIGARWTVFIINALEHEPMRFTALADRIQGITPKVLAETLRSLEHDGLVSRTVYDENPPRVEYALTDLGRSLLVPLRAVRRWAEEHVPDVLTARAASTGEAQ</sequence>
<dbReference type="Pfam" id="PF01638">
    <property type="entry name" value="HxlR"/>
    <property type="match status" value="1"/>
</dbReference>
<dbReference type="SUPFAM" id="SSF46785">
    <property type="entry name" value="Winged helix' DNA-binding domain"/>
    <property type="match status" value="1"/>
</dbReference>
<protein>
    <submittedName>
        <fullName evidence="5">DNA-binding HxlR family transcriptional regulator</fullName>
    </submittedName>
</protein>
<accession>A0A852T5C9</accession>
<gene>
    <name evidence="5" type="ORF">BJ963_003219</name>
</gene>
<dbReference type="PANTHER" id="PTHR33204">
    <property type="entry name" value="TRANSCRIPTIONAL REGULATOR, MARR FAMILY"/>
    <property type="match status" value="1"/>
</dbReference>
<name>A0A852T5C9_9MICO</name>
<dbReference type="GO" id="GO:0003677">
    <property type="term" value="F:DNA binding"/>
    <property type="evidence" value="ECO:0007669"/>
    <property type="project" value="UniProtKB-KW"/>
</dbReference>
<keyword evidence="3" id="KW-0804">Transcription</keyword>
<dbReference type="InterPro" id="IPR002577">
    <property type="entry name" value="HTH_HxlR"/>
</dbReference>
<keyword evidence="1" id="KW-0805">Transcription regulation</keyword>
<dbReference type="PANTHER" id="PTHR33204:SF18">
    <property type="entry name" value="TRANSCRIPTIONAL REGULATORY PROTEIN"/>
    <property type="match status" value="1"/>
</dbReference>
<reference evidence="5 6" key="1">
    <citation type="submission" date="2020-07" db="EMBL/GenBank/DDBJ databases">
        <title>Sequencing the genomes of 1000 actinobacteria strains.</title>
        <authorList>
            <person name="Klenk H.-P."/>
        </authorList>
    </citation>
    <scope>NUCLEOTIDE SEQUENCE [LARGE SCALE GENOMIC DNA]</scope>
    <source>
        <strain evidence="5 6">DSM 23871</strain>
    </source>
</reference>
<evidence type="ECO:0000256" key="2">
    <source>
        <dbReference type="ARBA" id="ARBA00023125"/>
    </source>
</evidence>
<dbReference type="InterPro" id="IPR036390">
    <property type="entry name" value="WH_DNA-bd_sf"/>
</dbReference>
<evidence type="ECO:0000256" key="3">
    <source>
        <dbReference type="ARBA" id="ARBA00023163"/>
    </source>
</evidence>
<dbReference type="EMBL" id="JACCBJ010000001">
    <property type="protein sequence ID" value="NYD75700.1"/>
    <property type="molecule type" value="Genomic_DNA"/>
</dbReference>
<keyword evidence="2 5" id="KW-0238">DNA-binding</keyword>
<evidence type="ECO:0000256" key="1">
    <source>
        <dbReference type="ARBA" id="ARBA00023015"/>
    </source>
</evidence>
<feature type="domain" description="HTH hxlR-type" evidence="4">
    <location>
        <begin position="10"/>
        <end position="108"/>
    </location>
</feature>
<proteinExistence type="predicted"/>
<evidence type="ECO:0000313" key="5">
    <source>
        <dbReference type="EMBL" id="NYD75700.1"/>
    </source>
</evidence>
<evidence type="ECO:0000313" key="6">
    <source>
        <dbReference type="Proteomes" id="UP000589620"/>
    </source>
</evidence>
<dbReference type="PROSITE" id="PS51118">
    <property type="entry name" value="HTH_HXLR"/>
    <property type="match status" value="1"/>
</dbReference>
<dbReference type="RefSeq" id="WP_343037306.1">
    <property type="nucleotide sequence ID" value="NZ_BAAAPX010000001.1"/>
</dbReference>
<evidence type="ECO:0000259" key="4">
    <source>
        <dbReference type="PROSITE" id="PS51118"/>
    </source>
</evidence>
<organism evidence="5 6">
    <name type="scientific">Leifsonia soli</name>
    <dbReference type="NCBI Taxonomy" id="582665"/>
    <lineage>
        <taxon>Bacteria</taxon>
        <taxon>Bacillati</taxon>
        <taxon>Actinomycetota</taxon>
        <taxon>Actinomycetes</taxon>
        <taxon>Micrococcales</taxon>
        <taxon>Microbacteriaceae</taxon>
        <taxon>Leifsonia</taxon>
    </lineage>
</organism>
<dbReference type="InterPro" id="IPR036388">
    <property type="entry name" value="WH-like_DNA-bd_sf"/>
</dbReference>
<dbReference type="Proteomes" id="UP000589620">
    <property type="component" value="Unassembled WGS sequence"/>
</dbReference>
<dbReference type="AlphaFoldDB" id="A0A852T5C9"/>